<evidence type="ECO:0008006" key="4">
    <source>
        <dbReference type="Google" id="ProtNLM"/>
    </source>
</evidence>
<keyword evidence="3" id="KW-1185">Reference proteome</keyword>
<evidence type="ECO:0000313" key="2">
    <source>
        <dbReference type="EMBL" id="GIE17524.1"/>
    </source>
</evidence>
<proteinExistence type="predicted"/>
<comment type="caution">
    <text evidence="2">The sequence shown here is derived from an EMBL/GenBank/DDBJ whole genome shotgun (WGS) entry which is preliminary data.</text>
</comment>
<evidence type="ECO:0000256" key="1">
    <source>
        <dbReference type="SAM" id="Phobius"/>
    </source>
</evidence>
<protein>
    <recommendedName>
        <fullName evidence="4">PH (Pleckstrin Homology) domain-containing protein</fullName>
    </recommendedName>
</protein>
<keyword evidence="1" id="KW-0812">Transmembrane</keyword>
<dbReference type="Proteomes" id="UP000603200">
    <property type="component" value="Unassembled WGS sequence"/>
</dbReference>
<organism evidence="2 3">
    <name type="scientific">Winogradskya humida</name>
    <dbReference type="NCBI Taxonomy" id="113566"/>
    <lineage>
        <taxon>Bacteria</taxon>
        <taxon>Bacillati</taxon>
        <taxon>Actinomycetota</taxon>
        <taxon>Actinomycetes</taxon>
        <taxon>Micromonosporales</taxon>
        <taxon>Micromonosporaceae</taxon>
        <taxon>Winogradskya</taxon>
    </lineage>
</organism>
<keyword evidence="1" id="KW-1133">Transmembrane helix</keyword>
<gene>
    <name evidence="2" type="ORF">Ahu01nite_006260</name>
</gene>
<dbReference type="EMBL" id="BOMN01000010">
    <property type="protein sequence ID" value="GIE17524.1"/>
    <property type="molecule type" value="Genomic_DNA"/>
</dbReference>
<evidence type="ECO:0000313" key="3">
    <source>
        <dbReference type="Proteomes" id="UP000603200"/>
    </source>
</evidence>
<feature type="transmembrane region" description="Helical" evidence="1">
    <location>
        <begin position="22"/>
        <end position="42"/>
    </location>
</feature>
<feature type="transmembrane region" description="Helical" evidence="1">
    <location>
        <begin position="48"/>
        <end position="68"/>
    </location>
</feature>
<accession>A0ABQ3ZG24</accession>
<name>A0ABQ3ZG24_9ACTN</name>
<keyword evidence="1" id="KW-0472">Membrane</keyword>
<reference evidence="2 3" key="1">
    <citation type="submission" date="2021-01" db="EMBL/GenBank/DDBJ databases">
        <title>Whole genome shotgun sequence of Actinoplanes humidus NBRC 14915.</title>
        <authorList>
            <person name="Komaki H."/>
            <person name="Tamura T."/>
        </authorList>
    </citation>
    <scope>NUCLEOTIDE SEQUENCE [LARGE SCALE GENOMIC DNA]</scope>
    <source>
        <strain evidence="2 3">NBRC 14915</strain>
    </source>
</reference>
<sequence>MDTRRYPAPMARDRRVHHQNDLQARALLVLTVACEVFLAWFSPFPGSVGFAPVVVFVYLMGPCTSIVVTPDKLVVRNTFHSWHVARSLITYPDANSWSKDELTVRGRRPISISAFEPSGLSFGMAALAGGPRWLIDTLSEIGPRPDDGLVTRRIRWVNVVLALAIAGTWAWAYYRW</sequence>
<feature type="transmembrane region" description="Helical" evidence="1">
    <location>
        <begin position="154"/>
        <end position="174"/>
    </location>
</feature>